<sequence length="39" mass="4403">MNTDFAPAKAVSDFHQVLITDNKKERSADQYANLHLLAE</sequence>
<dbReference type="AlphaFoldDB" id="K6YJT9"/>
<keyword evidence="2" id="KW-1185">Reference proteome</keyword>
<dbReference type="Proteomes" id="UP000006334">
    <property type="component" value="Unassembled WGS sequence"/>
</dbReference>
<dbReference type="EMBL" id="BAEN01000076">
    <property type="protein sequence ID" value="GAC16863.1"/>
    <property type="molecule type" value="Genomic_DNA"/>
</dbReference>
<comment type="caution">
    <text evidence="1">The sequence shown here is derived from an EMBL/GenBank/DDBJ whole genome shotgun (WGS) entry which is preliminary data.</text>
</comment>
<accession>K6YJT9</accession>
<proteinExistence type="predicted"/>
<evidence type="ECO:0000313" key="1">
    <source>
        <dbReference type="EMBL" id="GAC16863.1"/>
    </source>
</evidence>
<evidence type="ECO:0000313" key="2">
    <source>
        <dbReference type="Proteomes" id="UP000006334"/>
    </source>
</evidence>
<name>K6YJT9_9ALTE</name>
<reference evidence="1 2" key="1">
    <citation type="journal article" date="2017" name="Antonie Van Leeuwenhoek">
        <title>Rhizobium rhizosphaerae sp. nov., a novel species isolated from rice rhizosphere.</title>
        <authorList>
            <person name="Zhao J.J."/>
            <person name="Zhang J."/>
            <person name="Zhang R.J."/>
            <person name="Zhang C.W."/>
            <person name="Yin H.Q."/>
            <person name="Zhang X.X."/>
        </authorList>
    </citation>
    <scope>NUCLEOTIDE SEQUENCE [LARGE SCALE GENOMIC DNA]</scope>
    <source>
        <strain evidence="1 2">E3</strain>
    </source>
</reference>
<protein>
    <submittedName>
        <fullName evidence="1">Uncharacterized protein</fullName>
    </submittedName>
</protein>
<organism evidence="1 2">
    <name type="scientific">Aliiglaciecola lipolytica E3</name>
    <dbReference type="NCBI Taxonomy" id="1127673"/>
    <lineage>
        <taxon>Bacteria</taxon>
        <taxon>Pseudomonadati</taxon>
        <taxon>Pseudomonadota</taxon>
        <taxon>Gammaproteobacteria</taxon>
        <taxon>Alteromonadales</taxon>
        <taxon>Alteromonadaceae</taxon>
        <taxon>Aliiglaciecola</taxon>
    </lineage>
</organism>
<gene>
    <name evidence="1" type="ORF">GLIP_4252</name>
</gene>